<dbReference type="NCBIfam" id="TIGR01640">
    <property type="entry name" value="F_box_assoc_1"/>
    <property type="match status" value="1"/>
</dbReference>
<keyword evidence="2" id="KW-1185">Reference proteome</keyword>
<evidence type="ECO:0000259" key="1">
    <source>
        <dbReference type="PROSITE" id="PS50181"/>
    </source>
</evidence>
<accession>A0ABM0VIX2</accession>
<organism evidence="2 3">
    <name type="scientific">Camelina sativa</name>
    <name type="common">False flax</name>
    <name type="synonym">Myagrum sativum</name>
    <dbReference type="NCBI Taxonomy" id="90675"/>
    <lineage>
        <taxon>Eukaryota</taxon>
        <taxon>Viridiplantae</taxon>
        <taxon>Streptophyta</taxon>
        <taxon>Embryophyta</taxon>
        <taxon>Tracheophyta</taxon>
        <taxon>Spermatophyta</taxon>
        <taxon>Magnoliopsida</taxon>
        <taxon>eudicotyledons</taxon>
        <taxon>Gunneridae</taxon>
        <taxon>Pentapetalae</taxon>
        <taxon>rosids</taxon>
        <taxon>malvids</taxon>
        <taxon>Brassicales</taxon>
        <taxon>Brassicaceae</taxon>
        <taxon>Camelineae</taxon>
        <taxon>Camelina</taxon>
    </lineage>
</organism>
<dbReference type="Gene3D" id="1.20.1280.50">
    <property type="match status" value="1"/>
</dbReference>
<dbReference type="Pfam" id="PF07734">
    <property type="entry name" value="FBA_1"/>
    <property type="match status" value="1"/>
</dbReference>
<evidence type="ECO:0000313" key="2">
    <source>
        <dbReference type="Proteomes" id="UP000694864"/>
    </source>
</evidence>
<dbReference type="InterPro" id="IPR011043">
    <property type="entry name" value="Gal_Oxase/kelch_b-propeller"/>
</dbReference>
<reference evidence="3" key="2">
    <citation type="submission" date="2025-08" db="UniProtKB">
        <authorList>
            <consortium name="RefSeq"/>
        </authorList>
    </citation>
    <scope>IDENTIFICATION</scope>
    <source>
        <tissue evidence="3">Leaf</tissue>
    </source>
</reference>
<gene>
    <name evidence="3" type="primary">LOC104738438</name>
</gene>
<dbReference type="PROSITE" id="PS50181">
    <property type="entry name" value="FBOX"/>
    <property type="match status" value="1"/>
</dbReference>
<dbReference type="Proteomes" id="UP000694864">
    <property type="component" value="Chromosome 13"/>
</dbReference>
<dbReference type="InterPro" id="IPR006527">
    <property type="entry name" value="F-box-assoc_dom_typ1"/>
</dbReference>
<dbReference type="SUPFAM" id="SSF50965">
    <property type="entry name" value="Galactose oxidase, central domain"/>
    <property type="match status" value="1"/>
</dbReference>
<dbReference type="GeneID" id="104738438"/>
<proteinExistence type="predicted"/>
<dbReference type="CDD" id="cd22157">
    <property type="entry name" value="F-box_AtFBW1-like"/>
    <property type="match status" value="1"/>
</dbReference>
<dbReference type="InterPro" id="IPR036047">
    <property type="entry name" value="F-box-like_dom_sf"/>
</dbReference>
<dbReference type="PANTHER" id="PTHR31672:SF13">
    <property type="entry name" value="F-BOX PROTEIN CPR30-LIKE"/>
    <property type="match status" value="1"/>
</dbReference>
<sequence>MEETSNRSLPLELVEEILKRTPVESLSRFKSTCKEWYDLITDKRFMYNHLDRSPERFIIRIFDDRTVQIMDPVTGNISYSPISDMFDDPYSSASMVHCDGLMLCMCYDDSFCRQTRGATLAVWNPVTRKIKWIEPLVCYSETDYFGMGYDNTCRHNYKILRSSGPPSLGDPEEYEIYEFRSDSWRSLDAKVDLDEDTDCRGVSVKGNVYWIAKRTEKEEFIVLISPWKRSRTYAFFLVVNIDWTDGVILEARAVKWSVHGPFGRVHLDIFLHGPNLDSPKWRMVHKVSMPIKTISKWS</sequence>
<dbReference type="Pfam" id="PF00646">
    <property type="entry name" value="F-box"/>
    <property type="match status" value="1"/>
</dbReference>
<dbReference type="InterPro" id="IPR050796">
    <property type="entry name" value="SCF_F-box_component"/>
</dbReference>
<dbReference type="RefSeq" id="XP_010456916.1">
    <property type="nucleotide sequence ID" value="XM_010458614.1"/>
</dbReference>
<dbReference type="SUPFAM" id="SSF81383">
    <property type="entry name" value="F-box domain"/>
    <property type="match status" value="1"/>
</dbReference>
<dbReference type="InterPro" id="IPR001810">
    <property type="entry name" value="F-box_dom"/>
</dbReference>
<name>A0ABM0VIX2_CAMSA</name>
<dbReference type="SMART" id="SM00256">
    <property type="entry name" value="FBOX"/>
    <property type="match status" value="1"/>
</dbReference>
<feature type="domain" description="F-box" evidence="1">
    <location>
        <begin position="3"/>
        <end position="50"/>
    </location>
</feature>
<reference evidence="2" key="1">
    <citation type="journal article" date="2014" name="Nat. Commun.">
        <title>The emerging biofuel crop Camelina sativa retains a highly undifferentiated hexaploid genome structure.</title>
        <authorList>
            <person name="Kagale S."/>
            <person name="Koh C."/>
            <person name="Nixon J."/>
            <person name="Bollina V."/>
            <person name="Clarke W.E."/>
            <person name="Tuteja R."/>
            <person name="Spillane C."/>
            <person name="Robinson S.J."/>
            <person name="Links M.G."/>
            <person name="Clarke C."/>
            <person name="Higgins E.E."/>
            <person name="Huebert T."/>
            <person name="Sharpe A.G."/>
            <person name="Parkin I.A."/>
        </authorList>
    </citation>
    <scope>NUCLEOTIDE SEQUENCE [LARGE SCALE GENOMIC DNA]</scope>
    <source>
        <strain evidence="2">cv. DH55</strain>
    </source>
</reference>
<evidence type="ECO:0000313" key="3">
    <source>
        <dbReference type="RefSeq" id="XP_010456916.1"/>
    </source>
</evidence>
<dbReference type="InterPro" id="IPR017451">
    <property type="entry name" value="F-box-assoc_interact_dom"/>
</dbReference>
<dbReference type="PANTHER" id="PTHR31672">
    <property type="entry name" value="BNACNNG10540D PROTEIN"/>
    <property type="match status" value="1"/>
</dbReference>
<protein>
    <submittedName>
        <fullName evidence="3">F-box only protein 15</fullName>
    </submittedName>
</protein>